<dbReference type="RefSeq" id="WP_132247090.1">
    <property type="nucleotide sequence ID" value="NZ_CBDUOC010000003.1"/>
</dbReference>
<dbReference type="GO" id="GO:0003700">
    <property type="term" value="F:DNA-binding transcription factor activity"/>
    <property type="evidence" value="ECO:0007669"/>
    <property type="project" value="InterPro"/>
</dbReference>
<dbReference type="InterPro" id="IPR011711">
    <property type="entry name" value="GntR_C"/>
</dbReference>
<feature type="domain" description="HTH gntR-type" evidence="4">
    <location>
        <begin position="11"/>
        <end position="78"/>
    </location>
</feature>
<dbReference type="InterPro" id="IPR000524">
    <property type="entry name" value="Tscrpt_reg_HTH_GntR"/>
</dbReference>
<evidence type="ECO:0000313" key="6">
    <source>
        <dbReference type="Proteomes" id="UP000295696"/>
    </source>
</evidence>
<keyword evidence="3" id="KW-0804">Transcription</keyword>
<dbReference type="SMART" id="SM00345">
    <property type="entry name" value="HTH_GNTR"/>
    <property type="match status" value="1"/>
</dbReference>
<reference evidence="5 6" key="1">
    <citation type="submission" date="2019-03" db="EMBL/GenBank/DDBJ databases">
        <title>Genomic Encyclopedia of Type Strains, Phase IV (KMG-IV): sequencing the most valuable type-strain genomes for metagenomic binning, comparative biology and taxonomic classification.</title>
        <authorList>
            <person name="Goeker M."/>
        </authorList>
    </citation>
    <scope>NUCLEOTIDE SEQUENCE [LARGE SCALE GENOMIC DNA]</scope>
    <source>
        <strain evidence="5 6">DSM 104836</strain>
    </source>
</reference>
<evidence type="ECO:0000259" key="4">
    <source>
        <dbReference type="PROSITE" id="PS50949"/>
    </source>
</evidence>
<accession>A0A4R3J591</accession>
<dbReference type="CDD" id="cd07377">
    <property type="entry name" value="WHTH_GntR"/>
    <property type="match status" value="1"/>
</dbReference>
<dbReference type="GO" id="GO:0003677">
    <property type="term" value="F:DNA binding"/>
    <property type="evidence" value="ECO:0007669"/>
    <property type="project" value="UniProtKB-KW"/>
</dbReference>
<dbReference type="Proteomes" id="UP000295696">
    <property type="component" value="Unassembled WGS sequence"/>
</dbReference>
<dbReference type="InterPro" id="IPR036388">
    <property type="entry name" value="WH-like_DNA-bd_sf"/>
</dbReference>
<evidence type="ECO:0000256" key="2">
    <source>
        <dbReference type="ARBA" id="ARBA00023125"/>
    </source>
</evidence>
<sequence>MAPVRTVKPRETSVDLVFSHLYDQIASLKLLPGDKISEAEIAAEFGVSRQPVRDAFNRLVSLDLLVSRPQRATEVKRISLREIAKSRFVRAAVEAKVLQQAAEHCDAEGAAKLRAGIEEQAKTVKANDFGAFGKLDYKFHEMLCEIAQADFAFEVIAGEKAKVDRLCLLGLAKGDRMPELLADHKAIADAVEKGDAEKAVEVGMLHLTRLDGTIESVFKTSARYFDP</sequence>
<dbReference type="InterPro" id="IPR036390">
    <property type="entry name" value="WH_DNA-bd_sf"/>
</dbReference>
<dbReference type="InterPro" id="IPR008920">
    <property type="entry name" value="TF_FadR/GntR_C"/>
</dbReference>
<proteinExistence type="predicted"/>
<name>A0A4R3J591_9RHOB</name>
<dbReference type="PROSITE" id="PS50949">
    <property type="entry name" value="HTH_GNTR"/>
    <property type="match status" value="1"/>
</dbReference>
<dbReference type="SMART" id="SM00895">
    <property type="entry name" value="FCD"/>
    <property type="match status" value="1"/>
</dbReference>
<dbReference type="Pfam" id="PF07729">
    <property type="entry name" value="FCD"/>
    <property type="match status" value="1"/>
</dbReference>
<dbReference type="Pfam" id="PF00392">
    <property type="entry name" value="GntR"/>
    <property type="match status" value="1"/>
</dbReference>
<dbReference type="PANTHER" id="PTHR43537:SF5">
    <property type="entry name" value="UXU OPERON TRANSCRIPTIONAL REGULATOR"/>
    <property type="match status" value="1"/>
</dbReference>
<organism evidence="5 6">
    <name type="scientific">Primorskyibacter sedentarius</name>
    <dbReference type="NCBI Taxonomy" id="745311"/>
    <lineage>
        <taxon>Bacteria</taxon>
        <taxon>Pseudomonadati</taxon>
        <taxon>Pseudomonadota</taxon>
        <taxon>Alphaproteobacteria</taxon>
        <taxon>Rhodobacterales</taxon>
        <taxon>Roseobacteraceae</taxon>
        <taxon>Primorskyibacter</taxon>
    </lineage>
</organism>
<gene>
    <name evidence="5" type="ORF">EDD52_11440</name>
</gene>
<evidence type="ECO:0000256" key="3">
    <source>
        <dbReference type="ARBA" id="ARBA00023163"/>
    </source>
</evidence>
<dbReference type="EMBL" id="SLZU01000014">
    <property type="protein sequence ID" value="TCS60442.1"/>
    <property type="molecule type" value="Genomic_DNA"/>
</dbReference>
<comment type="caution">
    <text evidence="5">The sequence shown here is derived from an EMBL/GenBank/DDBJ whole genome shotgun (WGS) entry which is preliminary data.</text>
</comment>
<dbReference type="AlphaFoldDB" id="A0A4R3J591"/>
<dbReference type="SUPFAM" id="SSF46785">
    <property type="entry name" value="Winged helix' DNA-binding domain"/>
    <property type="match status" value="1"/>
</dbReference>
<dbReference type="SUPFAM" id="SSF48008">
    <property type="entry name" value="GntR ligand-binding domain-like"/>
    <property type="match status" value="1"/>
</dbReference>
<keyword evidence="6" id="KW-1185">Reference proteome</keyword>
<keyword evidence="2" id="KW-0238">DNA-binding</keyword>
<protein>
    <submittedName>
        <fullName evidence="5">GntR family transcriptional regulator</fullName>
    </submittedName>
</protein>
<keyword evidence="1" id="KW-0805">Transcription regulation</keyword>
<dbReference type="Gene3D" id="1.10.10.10">
    <property type="entry name" value="Winged helix-like DNA-binding domain superfamily/Winged helix DNA-binding domain"/>
    <property type="match status" value="1"/>
</dbReference>
<evidence type="ECO:0000313" key="5">
    <source>
        <dbReference type="EMBL" id="TCS60442.1"/>
    </source>
</evidence>
<dbReference type="Gene3D" id="1.20.120.530">
    <property type="entry name" value="GntR ligand-binding domain-like"/>
    <property type="match status" value="1"/>
</dbReference>
<dbReference type="OrthoDB" id="9788098at2"/>
<dbReference type="PANTHER" id="PTHR43537">
    <property type="entry name" value="TRANSCRIPTIONAL REGULATOR, GNTR FAMILY"/>
    <property type="match status" value="1"/>
</dbReference>
<evidence type="ECO:0000256" key="1">
    <source>
        <dbReference type="ARBA" id="ARBA00023015"/>
    </source>
</evidence>